<dbReference type="EMBL" id="HBUE01330530">
    <property type="protein sequence ID" value="CAG6593075.1"/>
    <property type="molecule type" value="Transcribed_RNA"/>
</dbReference>
<dbReference type="EMBL" id="HBUE01330525">
    <property type="protein sequence ID" value="CAG6593069.1"/>
    <property type="molecule type" value="Transcribed_RNA"/>
</dbReference>
<protein>
    <submittedName>
        <fullName evidence="1">(northern house mosquito) hypothetical protein</fullName>
    </submittedName>
</protein>
<dbReference type="EMBL" id="HBUE01223861">
    <property type="protein sequence ID" value="CAG6541004.1"/>
    <property type="molecule type" value="Transcribed_RNA"/>
</dbReference>
<name>A0A8D8HSV8_CULPI</name>
<dbReference type="EMBL" id="HBUE01330529">
    <property type="protein sequence ID" value="CAG6593074.1"/>
    <property type="molecule type" value="Transcribed_RNA"/>
</dbReference>
<accession>A0A8D8HSV8</accession>
<proteinExistence type="predicted"/>
<dbReference type="EMBL" id="HBUE01223860">
    <property type="protein sequence ID" value="CAG6541003.1"/>
    <property type="molecule type" value="Transcribed_RNA"/>
</dbReference>
<sequence length="102" mass="10861">MQTPNLQSVCNVLWSTAAVLLPARSLAASAMLSVLLITAEPYCTHRESMLTFTIHDSRTSVSPVNSTFSLCHGPVGLGHGSGGDCTLKSWFASDRCSMTSSR</sequence>
<dbReference type="EMBL" id="HBUE01330532">
    <property type="protein sequence ID" value="CAG6593076.1"/>
    <property type="molecule type" value="Transcribed_RNA"/>
</dbReference>
<reference evidence="1" key="1">
    <citation type="submission" date="2021-05" db="EMBL/GenBank/DDBJ databases">
        <authorList>
            <person name="Alioto T."/>
            <person name="Alioto T."/>
            <person name="Gomez Garrido J."/>
        </authorList>
    </citation>
    <scope>NUCLEOTIDE SEQUENCE</scope>
</reference>
<dbReference type="EMBL" id="HBUE01223856">
    <property type="protein sequence ID" value="CAG6540998.1"/>
    <property type="molecule type" value="Transcribed_RNA"/>
</dbReference>
<dbReference type="EMBL" id="HBUE01223863">
    <property type="protein sequence ID" value="CAG6541005.1"/>
    <property type="molecule type" value="Transcribed_RNA"/>
</dbReference>
<dbReference type="AlphaFoldDB" id="A0A8D8HSV8"/>
<organism evidence="1">
    <name type="scientific">Culex pipiens</name>
    <name type="common">House mosquito</name>
    <dbReference type="NCBI Taxonomy" id="7175"/>
    <lineage>
        <taxon>Eukaryota</taxon>
        <taxon>Metazoa</taxon>
        <taxon>Ecdysozoa</taxon>
        <taxon>Arthropoda</taxon>
        <taxon>Hexapoda</taxon>
        <taxon>Insecta</taxon>
        <taxon>Pterygota</taxon>
        <taxon>Neoptera</taxon>
        <taxon>Endopterygota</taxon>
        <taxon>Diptera</taxon>
        <taxon>Nematocera</taxon>
        <taxon>Culicoidea</taxon>
        <taxon>Culicidae</taxon>
        <taxon>Culicinae</taxon>
        <taxon>Culicini</taxon>
        <taxon>Culex</taxon>
        <taxon>Culex</taxon>
    </lineage>
</organism>
<evidence type="ECO:0000313" key="1">
    <source>
        <dbReference type="EMBL" id="CAG6541005.1"/>
    </source>
</evidence>